<dbReference type="EMBL" id="KN847047">
    <property type="protein sequence ID" value="KIW22198.1"/>
    <property type="molecule type" value="Genomic_DNA"/>
</dbReference>
<dbReference type="RefSeq" id="XP_016242414.1">
    <property type="nucleotide sequence ID" value="XM_016399602.1"/>
</dbReference>
<feature type="region of interest" description="Disordered" evidence="1">
    <location>
        <begin position="50"/>
        <end position="148"/>
    </location>
</feature>
<evidence type="ECO:0000256" key="1">
    <source>
        <dbReference type="SAM" id="MobiDB-lite"/>
    </source>
</evidence>
<dbReference type="GeneID" id="27351303"/>
<evidence type="ECO:0000313" key="2">
    <source>
        <dbReference type="EMBL" id="KIW22198.1"/>
    </source>
</evidence>
<feature type="region of interest" description="Disordered" evidence="1">
    <location>
        <begin position="222"/>
        <end position="265"/>
    </location>
</feature>
<dbReference type="Proteomes" id="UP000054466">
    <property type="component" value="Unassembled WGS sequence"/>
</dbReference>
<proteinExistence type="predicted"/>
<organism evidence="2 3">
    <name type="scientific">Cladophialophora immunda</name>
    <dbReference type="NCBI Taxonomy" id="569365"/>
    <lineage>
        <taxon>Eukaryota</taxon>
        <taxon>Fungi</taxon>
        <taxon>Dikarya</taxon>
        <taxon>Ascomycota</taxon>
        <taxon>Pezizomycotina</taxon>
        <taxon>Eurotiomycetes</taxon>
        <taxon>Chaetothyriomycetidae</taxon>
        <taxon>Chaetothyriales</taxon>
        <taxon>Herpotrichiellaceae</taxon>
        <taxon>Cladophialophora</taxon>
    </lineage>
</organism>
<feature type="compositionally biased region" description="Low complexity" evidence="1">
    <location>
        <begin position="256"/>
        <end position="265"/>
    </location>
</feature>
<dbReference type="OrthoDB" id="4160715at2759"/>
<sequence length="286" mass="29639">MTAILAHIRSISALPLPDPILPKITIRHDFSSQAPSETGLAIKGHFVRATGTHGKRQPASPSEDIKIAPPSTPNMRRPTQDIQSQPFHKRGKGRRPRARFHPLDTDNSTSASSPQISQVPSLSPMLSNSTGSLNFSSPSSQESSVDGSSGMLTFAVTGTATALSTATSPPGIITDTSPPLVPANSTLLAAWIRTLPPTTALSTLVPPVPEPRPNLVTQSWFSGTTPTPITSQSAAGTSVPSQSGNASCPFQASGIAPTPDADTTPDPSFPVIVTVFPVSTSSSAVV</sequence>
<name>A0A0D2BT14_9EURO</name>
<protein>
    <submittedName>
        <fullName evidence="2">Uncharacterized protein</fullName>
    </submittedName>
</protein>
<reference evidence="2 3" key="1">
    <citation type="submission" date="2015-01" db="EMBL/GenBank/DDBJ databases">
        <title>The Genome Sequence of Cladophialophora immunda CBS83496.</title>
        <authorList>
            <consortium name="The Broad Institute Genomics Platform"/>
            <person name="Cuomo C."/>
            <person name="de Hoog S."/>
            <person name="Gorbushina A."/>
            <person name="Stielow B."/>
            <person name="Teixiera M."/>
            <person name="Abouelleil A."/>
            <person name="Chapman S.B."/>
            <person name="Priest M."/>
            <person name="Young S.K."/>
            <person name="Wortman J."/>
            <person name="Nusbaum C."/>
            <person name="Birren B."/>
        </authorList>
    </citation>
    <scope>NUCLEOTIDE SEQUENCE [LARGE SCALE GENOMIC DNA]</scope>
    <source>
        <strain evidence="2 3">CBS 83496</strain>
    </source>
</reference>
<dbReference type="AlphaFoldDB" id="A0A0D2BT14"/>
<gene>
    <name evidence="2" type="ORF">PV07_12109</name>
</gene>
<keyword evidence="3" id="KW-1185">Reference proteome</keyword>
<dbReference type="VEuPathDB" id="FungiDB:PV07_12109"/>
<feature type="compositionally biased region" description="Polar residues" evidence="1">
    <location>
        <begin position="222"/>
        <end position="250"/>
    </location>
</feature>
<dbReference type="HOGENOM" id="CLU_1065737_0_0_1"/>
<evidence type="ECO:0000313" key="3">
    <source>
        <dbReference type="Proteomes" id="UP000054466"/>
    </source>
</evidence>
<feature type="compositionally biased region" description="Basic residues" evidence="1">
    <location>
        <begin position="87"/>
        <end position="100"/>
    </location>
</feature>
<accession>A0A0D2BT14</accession>
<feature type="compositionally biased region" description="Low complexity" evidence="1">
    <location>
        <begin position="132"/>
        <end position="148"/>
    </location>
</feature>
<feature type="compositionally biased region" description="Polar residues" evidence="1">
    <location>
        <begin position="105"/>
        <end position="131"/>
    </location>
</feature>